<dbReference type="Proteomes" id="UP000011083">
    <property type="component" value="Unassembled WGS sequence"/>
</dbReference>
<dbReference type="AlphaFoldDB" id="L8GEP8"/>
<accession>L8GEP8</accession>
<gene>
    <name evidence="1" type="ORF">ACA1_257910</name>
</gene>
<keyword evidence="2" id="KW-1185">Reference proteome</keyword>
<protein>
    <submittedName>
        <fullName evidence="1">Uncharacterized protein</fullName>
    </submittedName>
</protein>
<proteinExistence type="predicted"/>
<sequence>MGSPYEQAGSPAIVALQRNDQVTLRLRIQARTSFTGLALSVLVVGAQSNSSSSADVFWDLERLDLPPHHHQADGAALYHIATYALDDLKWTRLDDEGMATATLHVTVLESNVVILRHKLVYERSTSQTTNTSVAHSPP</sequence>
<organism evidence="1 2">
    <name type="scientific">Acanthamoeba castellanii (strain ATCC 30010 / Neff)</name>
    <dbReference type="NCBI Taxonomy" id="1257118"/>
    <lineage>
        <taxon>Eukaryota</taxon>
        <taxon>Amoebozoa</taxon>
        <taxon>Discosea</taxon>
        <taxon>Longamoebia</taxon>
        <taxon>Centramoebida</taxon>
        <taxon>Acanthamoebidae</taxon>
        <taxon>Acanthamoeba</taxon>
    </lineage>
</organism>
<dbReference type="RefSeq" id="XP_004333573.1">
    <property type="nucleotide sequence ID" value="XM_004333525.1"/>
</dbReference>
<dbReference type="KEGG" id="acan:ACA1_257910"/>
<evidence type="ECO:0000313" key="2">
    <source>
        <dbReference type="Proteomes" id="UP000011083"/>
    </source>
</evidence>
<reference evidence="1 2" key="1">
    <citation type="journal article" date="2013" name="Genome Biol.">
        <title>Genome of Acanthamoeba castellanii highlights extensive lateral gene transfer and early evolution of tyrosine kinase signaling.</title>
        <authorList>
            <person name="Clarke M."/>
            <person name="Lohan A.J."/>
            <person name="Liu B."/>
            <person name="Lagkouvardos I."/>
            <person name="Roy S."/>
            <person name="Zafar N."/>
            <person name="Bertelli C."/>
            <person name="Schilde C."/>
            <person name="Kianianmomeni A."/>
            <person name="Burglin T.R."/>
            <person name="Frech C."/>
            <person name="Turcotte B."/>
            <person name="Kopec K.O."/>
            <person name="Synnott J.M."/>
            <person name="Choo C."/>
            <person name="Paponov I."/>
            <person name="Finkler A."/>
            <person name="Soon Heng Tan C."/>
            <person name="Hutchins A.P."/>
            <person name="Weinmeier T."/>
            <person name="Rattei T."/>
            <person name="Chu J.S."/>
            <person name="Gimenez G."/>
            <person name="Irimia M."/>
            <person name="Rigden D.J."/>
            <person name="Fitzpatrick D.A."/>
            <person name="Lorenzo-Morales J."/>
            <person name="Bateman A."/>
            <person name="Chiu C.H."/>
            <person name="Tang P."/>
            <person name="Hegemann P."/>
            <person name="Fromm H."/>
            <person name="Raoult D."/>
            <person name="Greub G."/>
            <person name="Miranda-Saavedra D."/>
            <person name="Chen N."/>
            <person name="Nash P."/>
            <person name="Ginger M.L."/>
            <person name="Horn M."/>
            <person name="Schaap P."/>
            <person name="Caler L."/>
            <person name="Loftus B."/>
        </authorList>
    </citation>
    <scope>NUCLEOTIDE SEQUENCE [LARGE SCALE GENOMIC DNA]</scope>
    <source>
        <strain evidence="1 2">Neff</strain>
    </source>
</reference>
<name>L8GEP8_ACACF</name>
<dbReference type="VEuPathDB" id="AmoebaDB:ACA1_257910"/>
<dbReference type="EMBL" id="KB008148">
    <property type="protein sequence ID" value="ELR11560.1"/>
    <property type="molecule type" value="Genomic_DNA"/>
</dbReference>
<dbReference type="GeneID" id="14912001"/>
<evidence type="ECO:0000313" key="1">
    <source>
        <dbReference type="EMBL" id="ELR11560.1"/>
    </source>
</evidence>